<organism evidence="2 3">
    <name type="scientific">Kyrpidia spormannii</name>
    <dbReference type="NCBI Taxonomy" id="2055160"/>
    <lineage>
        <taxon>Bacteria</taxon>
        <taxon>Bacillati</taxon>
        <taxon>Bacillota</taxon>
        <taxon>Bacilli</taxon>
        <taxon>Bacillales</taxon>
        <taxon>Alicyclobacillaceae</taxon>
        <taxon>Kyrpidia</taxon>
    </lineage>
</organism>
<sequence length="66" mass="7779">MKREAGDPWIWRPPGAGTHRDQDFERDKKVGVQPRLFFMSDSLRIKFEWSVAPIGSWRGVRVSFME</sequence>
<proteinExistence type="predicted"/>
<feature type="region of interest" description="Disordered" evidence="1">
    <location>
        <begin position="1"/>
        <end position="25"/>
    </location>
</feature>
<evidence type="ECO:0000256" key="1">
    <source>
        <dbReference type="SAM" id="MobiDB-lite"/>
    </source>
</evidence>
<dbReference type="Proteomes" id="UP000502196">
    <property type="component" value="Chromosome"/>
</dbReference>
<gene>
    <name evidence="2" type="ORF">COOX1_1859</name>
</gene>
<evidence type="ECO:0000313" key="2">
    <source>
        <dbReference type="EMBL" id="CAB3393338.1"/>
    </source>
</evidence>
<accession>A0A6F9E922</accession>
<name>A0A6F9E922_9BACL</name>
<protein>
    <submittedName>
        <fullName evidence="2">Uncharacterized protein</fullName>
    </submittedName>
</protein>
<evidence type="ECO:0000313" key="3">
    <source>
        <dbReference type="Proteomes" id="UP000502196"/>
    </source>
</evidence>
<dbReference type="AlphaFoldDB" id="A0A6F9E922"/>
<reference evidence="2 3" key="1">
    <citation type="submission" date="2020-04" db="EMBL/GenBank/DDBJ databases">
        <authorList>
            <person name="Hogendoorn C."/>
        </authorList>
    </citation>
    <scope>NUCLEOTIDE SEQUENCE [LARGE SCALE GENOMIC DNA]</scope>
    <source>
        <strain evidence="2">COOX1</strain>
    </source>
</reference>
<dbReference type="EMBL" id="LR792683">
    <property type="protein sequence ID" value="CAB3393338.1"/>
    <property type="molecule type" value="Genomic_DNA"/>
</dbReference>